<dbReference type="GO" id="GO:0003677">
    <property type="term" value="F:DNA binding"/>
    <property type="evidence" value="ECO:0007669"/>
    <property type="project" value="TreeGrafter"/>
</dbReference>
<evidence type="ECO:0000313" key="5">
    <source>
        <dbReference type="Proteomes" id="UP001293254"/>
    </source>
</evidence>
<dbReference type="SMART" id="SM00784">
    <property type="entry name" value="SPT2"/>
    <property type="match status" value="1"/>
</dbReference>
<feature type="compositionally biased region" description="Basic and acidic residues" evidence="3">
    <location>
        <begin position="206"/>
        <end position="224"/>
    </location>
</feature>
<sequence>MDNHCLALRQQLKEKFRARLRKETGPGAAVTGAGGKDINAAPADNYGSFFGPSEIVFADRVIQETKSWLENPSFDQRGRKFKNVAERKKSAEASKIAEAVLQKMGTRKEVQRLKDNRDYSFLSSECEIPVPGEKSNKSGPPEKIQGVQVIKKGSQNRQGSSFLSSDCETPMPGKKPNVNSKPPAKIQGVHQVIKKPSETGIKNSRPKKDSQVSRDSKKPLEKKMKPLISKKSHQKENPRPEADGRKRKLKPQADQEENTDAINIIREMFGYDPTKFCDDKEDLEMDATFDDIQKEERRSMRIAKKEDDQELRKILQERKKPKL</sequence>
<evidence type="ECO:0000256" key="1">
    <source>
        <dbReference type="ARBA" id="ARBA00006461"/>
    </source>
</evidence>
<feature type="compositionally biased region" description="Basic and acidic residues" evidence="3">
    <location>
        <begin position="234"/>
        <end position="244"/>
    </location>
</feature>
<dbReference type="Proteomes" id="UP001293254">
    <property type="component" value="Unassembled WGS sequence"/>
</dbReference>
<dbReference type="PANTHER" id="PTHR22691">
    <property type="entry name" value="YEAST SPT2-RELATED"/>
    <property type="match status" value="1"/>
</dbReference>
<proteinExistence type="inferred from homology"/>
<comment type="similarity">
    <text evidence="1">Belongs to the SPT2 family.</text>
</comment>
<feature type="region of interest" description="Disordered" evidence="3">
    <location>
        <begin position="126"/>
        <end position="261"/>
    </location>
</feature>
<evidence type="ECO:0000313" key="4">
    <source>
        <dbReference type="EMBL" id="KAK4436417.1"/>
    </source>
</evidence>
<name>A0AAE1YUQ3_9LAMI</name>
<keyword evidence="2" id="KW-0175">Coiled coil</keyword>
<gene>
    <name evidence="4" type="ORF">Salat_0805400</name>
</gene>
<comment type="caution">
    <text evidence="4">The sequence shown here is derived from an EMBL/GenBank/DDBJ whole genome shotgun (WGS) entry which is preliminary data.</text>
</comment>
<organism evidence="4 5">
    <name type="scientific">Sesamum alatum</name>
    <dbReference type="NCBI Taxonomy" id="300844"/>
    <lineage>
        <taxon>Eukaryota</taxon>
        <taxon>Viridiplantae</taxon>
        <taxon>Streptophyta</taxon>
        <taxon>Embryophyta</taxon>
        <taxon>Tracheophyta</taxon>
        <taxon>Spermatophyta</taxon>
        <taxon>Magnoliopsida</taxon>
        <taxon>eudicotyledons</taxon>
        <taxon>Gunneridae</taxon>
        <taxon>Pentapetalae</taxon>
        <taxon>asterids</taxon>
        <taxon>lamiids</taxon>
        <taxon>Lamiales</taxon>
        <taxon>Pedaliaceae</taxon>
        <taxon>Sesamum</taxon>
    </lineage>
</organism>
<reference evidence="4" key="2">
    <citation type="journal article" date="2024" name="Plant">
        <title>Genomic evolution and insights into agronomic trait innovations of Sesamum species.</title>
        <authorList>
            <person name="Miao H."/>
            <person name="Wang L."/>
            <person name="Qu L."/>
            <person name="Liu H."/>
            <person name="Sun Y."/>
            <person name="Le M."/>
            <person name="Wang Q."/>
            <person name="Wei S."/>
            <person name="Zheng Y."/>
            <person name="Lin W."/>
            <person name="Duan Y."/>
            <person name="Cao H."/>
            <person name="Xiong S."/>
            <person name="Wang X."/>
            <person name="Wei L."/>
            <person name="Li C."/>
            <person name="Ma Q."/>
            <person name="Ju M."/>
            <person name="Zhao R."/>
            <person name="Li G."/>
            <person name="Mu C."/>
            <person name="Tian Q."/>
            <person name="Mei H."/>
            <person name="Zhang T."/>
            <person name="Gao T."/>
            <person name="Zhang H."/>
        </authorList>
    </citation>
    <scope>NUCLEOTIDE SEQUENCE</scope>
    <source>
        <strain evidence="4">3651</strain>
    </source>
</reference>
<evidence type="ECO:0008006" key="6">
    <source>
        <dbReference type="Google" id="ProtNLM"/>
    </source>
</evidence>
<feature type="compositionally biased region" description="Polar residues" evidence="3">
    <location>
        <begin position="153"/>
        <end position="167"/>
    </location>
</feature>
<dbReference type="GO" id="GO:0006334">
    <property type="term" value="P:nucleosome assembly"/>
    <property type="evidence" value="ECO:0007669"/>
    <property type="project" value="TreeGrafter"/>
</dbReference>
<evidence type="ECO:0000256" key="2">
    <source>
        <dbReference type="ARBA" id="ARBA00023054"/>
    </source>
</evidence>
<dbReference type="GO" id="GO:0042393">
    <property type="term" value="F:histone binding"/>
    <property type="evidence" value="ECO:0007669"/>
    <property type="project" value="TreeGrafter"/>
</dbReference>
<dbReference type="GO" id="GO:0005730">
    <property type="term" value="C:nucleolus"/>
    <property type="evidence" value="ECO:0007669"/>
    <property type="project" value="TreeGrafter"/>
</dbReference>
<dbReference type="EMBL" id="JACGWO010000002">
    <property type="protein sequence ID" value="KAK4436417.1"/>
    <property type="molecule type" value="Genomic_DNA"/>
</dbReference>
<keyword evidence="5" id="KW-1185">Reference proteome</keyword>
<dbReference type="GO" id="GO:0006360">
    <property type="term" value="P:transcription by RNA polymerase I"/>
    <property type="evidence" value="ECO:0007669"/>
    <property type="project" value="TreeGrafter"/>
</dbReference>
<dbReference type="InterPro" id="IPR013256">
    <property type="entry name" value="Chromatin_SPT2"/>
</dbReference>
<dbReference type="Pfam" id="PF08243">
    <property type="entry name" value="SPT2"/>
    <property type="match status" value="1"/>
</dbReference>
<dbReference type="PANTHER" id="PTHR22691:SF8">
    <property type="entry name" value="PROTEIN SPT2 HOMOLOG"/>
    <property type="match status" value="1"/>
</dbReference>
<reference evidence="4" key="1">
    <citation type="submission" date="2020-06" db="EMBL/GenBank/DDBJ databases">
        <authorList>
            <person name="Li T."/>
            <person name="Hu X."/>
            <person name="Zhang T."/>
            <person name="Song X."/>
            <person name="Zhang H."/>
            <person name="Dai N."/>
            <person name="Sheng W."/>
            <person name="Hou X."/>
            <person name="Wei L."/>
        </authorList>
    </citation>
    <scope>NUCLEOTIDE SEQUENCE</scope>
    <source>
        <strain evidence="4">3651</strain>
        <tissue evidence="4">Leaf</tissue>
    </source>
</reference>
<protein>
    <recommendedName>
        <fullName evidence="6">Protein SPT2 homolog</fullName>
    </recommendedName>
</protein>
<evidence type="ECO:0000256" key="3">
    <source>
        <dbReference type="SAM" id="MobiDB-lite"/>
    </source>
</evidence>
<dbReference type="AlphaFoldDB" id="A0AAE1YUQ3"/>
<accession>A0AAE1YUQ3</accession>